<dbReference type="NCBIfam" id="TIGR01887">
    <property type="entry name" value="dipeptidaselike"/>
    <property type="match status" value="1"/>
</dbReference>
<evidence type="ECO:0000256" key="7">
    <source>
        <dbReference type="ARBA" id="ARBA00022997"/>
    </source>
</evidence>
<dbReference type="InterPro" id="IPR010964">
    <property type="entry name" value="M20A_pepV-rel"/>
</dbReference>
<evidence type="ECO:0000313" key="10">
    <source>
        <dbReference type="Proteomes" id="UP000198528"/>
    </source>
</evidence>
<dbReference type="PANTHER" id="PTHR43808">
    <property type="entry name" value="ACETYLORNITHINE DEACETYLASE"/>
    <property type="match status" value="1"/>
</dbReference>
<dbReference type="GO" id="GO:0008777">
    <property type="term" value="F:acetylornithine deacetylase activity"/>
    <property type="evidence" value="ECO:0007669"/>
    <property type="project" value="TreeGrafter"/>
</dbReference>
<dbReference type="Pfam" id="PF01546">
    <property type="entry name" value="Peptidase_M20"/>
    <property type="match status" value="1"/>
</dbReference>
<dbReference type="Gene3D" id="3.30.70.360">
    <property type="match status" value="2"/>
</dbReference>
<name>A0A1G6HUA5_9ACTN</name>
<dbReference type="AlphaFoldDB" id="A0A1G6HUA5"/>
<keyword evidence="5" id="KW-0378">Hydrolase</keyword>
<keyword evidence="8" id="KW-0482">Metalloprotease</keyword>
<accession>A0A1G6HUA5</accession>
<dbReference type="PANTHER" id="PTHR43808:SF31">
    <property type="entry name" value="N-ACETYL-L-CITRULLINE DEACETYLASE"/>
    <property type="match status" value="1"/>
</dbReference>
<dbReference type="GO" id="GO:0006508">
    <property type="term" value="P:proteolysis"/>
    <property type="evidence" value="ECO:0007669"/>
    <property type="project" value="UniProtKB-KW"/>
</dbReference>
<dbReference type="GO" id="GO:0008237">
    <property type="term" value="F:metallopeptidase activity"/>
    <property type="evidence" value="ECO:0007669"/>
    <property type="project" value="UniProtKB-KW"/>
</dbReference>
<evidence type="ECO:0000256" key="4">
    <source>
        <dbReference type="ARBA" id="ARBA00022723"/>
    </source>
</evidence>
<comment type="similarity">
    <text evidence="2">Belongs to the peptidase M20A family.</text>
</comment>
<dbReference type="GO" id="GO:0006526">
    <property type="term" value="P:L-arginine biosynthetic process"/>
    <property type="evidence" value="ECO:0007669"/>
    <property type="project" value="TreeGrafter"/>
</dbReference>
<dbReference type="SUPFAM" id="SSF53187">
    <property type="entry name" value="Zn-dependent exopeptidases"/>
    <property type="match status" value="1"/>
</dbReference>
<dbReference type="EMBL" id="FMZL01000001">
    <property type="protein sequence ID" value="SDB97869.1"/>
    <property type="molecule type" value="Genomic_DNA"/>
</dbReference>
<gene>
    <name evidence="9" type="ORF">SAMN04487824_101157</name>
</gene>
<dbReference type="GO" id="GO:0016805">
    <property type="term" value="F:dipeptidase activity"/>
    <property type="evidence" value="ECO:0007669"/>
    <property type="project" value="UniProtKB-KW"/>
</dbReference>
<organism evidence="9 10">
    <name type="scientific">Parafannyhessea umbonata</name>
    <dbReference type="NCBI Taxonomy" id="604330"/>
    <lineage>
        <taxon>Bacteria</taxon>
        <taxon>Bacillati</taxon>
        <taxon>Actinomycetota</taxon>
        <taxon>Coriobacteriia</taxon>
        <taxon>Coriobacteriales</taxon>
        <taxon>Atopobiaceae</taxon>
        <taxon>Parafannyhessea</taxon>
    </lineage>
</organism>
<keyword evidence="4" id="KW-0479">Metal-binding</keyword>
<evidence type="ECO:0000313" key="9">
    <source>
        <dbReference type="EMBL" id="SDB97869.1"/>
    </source>
</evidence>
<evidence type="ECO:0000256" key="8">
    <source>
        <dbReference type="ARBA" id="ARBA00023049"/>
    </source>
</evidence>
<dbReference type="RefSeq" id="WP_090844434.1">
    <property type="nucleotide sequence ID" value="NZ_FMZL01000001.1"/>
</dbReference>
<dbReference type="InterPro" id="IPR002933">
    <property type="entry name" value="Peptidase_M20"/>
</dbReference>
<protein>
    <submittedName>
        <fullName evidence="9">Succinyl-diaminopimelate desuccinylase</fullName>
    </submittedName>
</protein>
<dbReference type="GO" id="GO:0008270">
    <property type="term" value="F:zinc ion binding"/>
    <property type="evidence" value="ECO:0007669"/>
    <property type="project" value="InterPro"/>
</dbReference>
<proteinExistence type="inferred from homology"/>
<keyword evidence="3" id="KW-0645">Protease</keyword>
<evidence type="ECO:0000256" key="3">
    <source>
        <dbReference type="ARBA" id="ARBA00022670"/>
    </source>
</evidence>
<sequence>MSDEKLEQEVDAYVDEIWEDAVEDIRTLVKIRSVRDPKTAGPGMPWGKGSHDALMVALGIARRLGLDAHECEGYIGYADLPGASDRQIATIAHTDVVPEGLGWTVDPFDVTRREGYLIGRGVLDDKGPFVLSLYVAHFFKRKVDKTGSPLPYTLRCLVGNEEECEMGDLKWYLAHYDEPAFAFTPDADFPLICGEKGVFHGHFTSEVIAGDVPGSRIVELDAGTVANAIPGQATALVRVAADELPAEDGIDIEPAGEGLARVVAHGVGGHASLPAGTVNAIGVLADYLLANDVCSERERAFLSFEHLLCAASTDGSSVGIASADEKFGPLTCIGGTVRTEGGRFVQTVDSRYPASTTDEEIACALATLGEEHGLTFDADGVKVPFYIEPTSPEIRCLLDTYHEYTGRPAEAMVIGGGTYARNFSRACAFGPNDPEAELPEWVGPEHGPDEGIAEETLRRALKIYIVSIARLMRLEL</sequence>
<dbReference type="Proteomes" id="UP000198528">
    <property type="component" value="Unassembled WGS sequence"/>
</dbReference>
<dbReference type="InterPro" id="IPR036264">
    <property type="entry name" value="Bact_exopeptidase_dim_dom"/>
</dbReference>
<dbReference type="STRING" id="604330.SAMN04489857_0484"/>
<evidence type="ECO:0000256" key="6">
    <source>
        <dbReference type="ARBA" id="ARBA00022833"/>
    </source>
</evidence>
<keyword evidence="10" id="KW-1185">Reference proteome</keyword>
<evidence type="ECO:0000256" key="5">
    <source>
        <dbReference type="ARBA" id="ARBA00022801"/>
    </source>
</evidence>
<dbReference type="SUPFAM" id="SSF55031">
    <property type="entry name" value="Bacterial exopeptidase dimerisation domain"/>
    <property type="match status" value="1"/>
</dbReference>
<comment type="cofactor">
    <cofactor evidence="1">
        <name>Zn(2+)</name>
        <dbReference type="ChEBI" id="CHEBI:29105"/>
    </cofactor>
</comment>
<dbReference type="InterPro" id="IPR050072">
    <property type="entry name" value="Peptidase_M20A"/>
</dbReference>
<keyword evidence="6" id="KW-0862">Zinc</keyword>
<dbReference type="Gene3D" id="3.40.630.10">
    <property type="entry name" value="Zn peptidases"/>
    <property type="match status" value="1"/>
</dbReference>
<reference evidence="10" key="1">
    <citation type="submission" date="2016-10" db="EMBL/GenBank/DDBJ databases">
        <authorList>
            <person name="Varghese N."/>
            <person name="Submissions S."/>
        </authorList>
    </citation>
    <scope>NUCLEOTIDE SEQUENCE [LARGE SCALE GENOMIC DNA]</scope>
    <source>
        <strain evidence="10">DSM 22619</strain>
    </source>
</reference>
<keyword evidence="7" id="KW-0224">Dipeptidase</keyword>
<evidence type="ECO:0000256" key="2">
    <source>
        <dbReference type="ARBA" id="ARBA00006247"/>
    </source>
</evidence>
<evidence type="ECO:0000256" key="1">
    <source>
        <dbReference type="ARBA" id="ARBA00001947"/>
    </source>
</evidence>